<evidence type="ECO:0000256" key="2">
    <source>
        <dbReference type="ARBA" id="ARBA00010393"/>
    </source>
</evidence>
<proteinExistence type="inferred from homology"/>
<dbReference type="InterPro" id="IPR027417">
    <property type="entry name" value="P-loop_NTPase"/>
</dbReference>
<evidence type="ECO:0000256" key="6">
    <source>
        <dbReference type="ARBA" id="ARBA00039970"/>
    </source>
</evidence>
<dbReference type="EMBL" id="BARS01008601">
    <property type="protein sequence ID" value="GAF81149.1"/>
    <property type="molecule type" value="Genomic_DNA"/>
</dbReference>
<reference evidence="9" key="1">
    <citation type="journal article" date="2014" name="Front. Microbiol.">
        <title>High frequency of phylogenetically diverse reductive dehalogenase-homologous genes in deep subseafloor sedimentary metagenomes.</title>
        <authorList>
            <person name="Kawai M."/>
            <person name="Futagami T."/>
            <person name="Toyoda A."/>
            <person name="Takaki Y."/>
            <person name="Nishi S."/>
            <person name="Hori S."/>
            <person name="Arai W."/>
            <person name="Tsubouchi T."/>
            <person name="Morono Y."/>
            <person name="Uchiyama I."/>
            <person name="Ito T."/>
            <person name="Fujiyama A."/>
            <person name="Inagaki F."/>
            <person name="Takami H."/>
        </authorList>
    </citation>
    <scope>NUCLEOTIDE SEQUENCE</scope>
    <source>
        <strain evidence="9">Expedition CK06-06</strain>
    </source>
</reference>
<feature type="non-terminal residue" evidence="9">
    <location>
        <position position="1"/>
    </location>
</feature>
<feature type="domain" description="PhoH-like protein" evidence="8">
    <location>
        <begin position="59"/>
        <end position="262"/>
    </location>
</feature>
<evidence type="ECO:0000256" key="4">
    <source>
        <dbReference type="ARBA" id="ARBA00022741"/>
    </source>
</evidence>
<dbReference type="PANTHER" id="PTHR30473">
    <property type="entry name" value="PROTEIN PHOH"/>
    <property type="match status" value="1"/>
</dbReference>
<evidence type="ECO:0000259" key="8">
    <source>
        <dbReference type="Pfam" id="PF02562"/>
    </source>
</evidence>
<keyword evidence="4" id="KW-0547">Nucleotide-binding</keyword>
<evidence type="ECO:0000256" key="3">
    <source>
        <dbReference type="ARBA" id="ARBA00022490"/>
    </source>
</evidence>
<comment type="similarity">
    <text evidence="2">Belongs to the PhoH family.</text>
</comment>
<keyword evidence="5" id="KW-0067">ATP-binding</keyword>
<dbReference type="SUPFAM" id="SSF52540">
    <property type="entry name" value="P-loop containing nucleoside triphosphate hydrolases"/>
    <property type="match status" value="1"/>
</dbReference>
<accession>X0SJG6</accession>
<dbReference type="AlphaFoldDB" id="X0SJG6"/>
<evidence type="ECO:0000256" key="1">
    <source>
        <dbReference type="ARBA" id="ARBA00004496"/>
    </source>
</evidence>
<evidence type="ECO:0000313" key="9">
    <source>
        <dbReference type="EMBL" id="GAF81149.1"/>
    </source>
</evidence>
<evidence type="ECO:0000256" key="5">
    <source>
        <dbReference type="ARBA" id="ARBA00022840"/>
    </source>
</evidence>
<dbReference type="GO" id="GO:0005524">
    <property type="term" value="F:ATP binding"/>
    <property type="evidence" value="ECO:0007669"/>
    <property type="project" value="UniProtKB-KW"/>
</dbReference>
<sequence>DVKKVEELILRLKDILREGNVIRHQDVESAIKVIGTEKKKTEKKNLSEVIFLTEKGREIKPKTAHQKVYIEAMRKYDIVFSIGPAGTGKTYLACAVALETLKEEKVSRIVLTRPVVEAGEKLGFLPGDLHEKINPYLHPLYDAFCSILGPEKFQRYRKEGIIEVVPLAYMRGRTLDDAFIILDEAQNTTFLQMKMFLTRIGFDANVVVTGDITQVDLEVKKQSGLIQVQSVLKNIKGVKFVYFSQVDVIRHPLVKKIISAFEKYEKREQEKGKEMAGKGREKGLQNE</sequence>
<dbReference type="PANTHER" id="PTHR30473:SF1">
    <property type="entry name" value="PHOH-LIKE PROTEIN"/>
    <property type="match status" value="1"/>
</dbReference>
<dbReference type="InterPro" id="IPR003714">
    <property type="entry name" value="PhoH"/>
</dbReference>
<name>X0SJG6_9ZZZZ</name>
<gene>
    <name evidence="9" type="ORF">S01H1_16359</name>
</gene>
<dbReference type="Gene3D" id="3.40.50.300">
    <property type="entry name" value="P-loop containing nucleotide triphosphate hydrolases"/>
    <property type="match status" value="1"/>
</dbReference>
<organism evidence="9">
    <name type="scientific">marine sediment metagenome</name>
    <dbReference type="NCBI Taxonomy" id="412755"/>
    <lineage>
        <taxon>unclassified sequences</taxon>
        <taxon>metagenomes</taxon>
        <taxon>ecological metagenomes</taxon>
    </lineage>
</organism>
<keyword evidence="3" id="KW-0963">Cytoplasm</keyword>
<feature type="region of interest" description="Disordered" evidence="7">
    <location>
        <begin position="267"/>
        <end position="287"/>
    </location>
</feature>
<protein>
    <recommendedName>
        <fullName evidence="6">PhoH-like protein</fullName>
    </recommendedName>
</protein>
<dbReference type="InterPro" id="IPR051451">
    <property type="entry name" value="PhoH2-like"/>
</dbReference>
<evidence type="ECO:0000256" key="7">
    <source>
        <dbReference type="SAM" id="MobiDB-lite"/>
    </source>
</evidence>
<comment type="subcellular location">
    <subcellularLocation>
        <location evidence="1">Cytoplasm</location>
    </subcellularLocation>
</comment>
<dbReference type="FunFam" id="3.40.50.300:FF:000013">
    <property type="entry name" value="PhoH family ATPase"/>
    <property type="match status" value="1"/>
</dbReference>
<dbReference type="GO" id="GO:0005829">
    <property type="term" value="C:cytosol"/>
    <property type="evidence" value="ECO:0007669"/>
    <property type="project" value="TreeGrafter"/>
</dbReference>
<comment type="caution">
    <text evidence="9">The sequence shown here is derived from an EMBL/GenBank/DDBJ whole genome shotgun (WGS) entry which is preliminary data.</text>
</comment>
<dbReference type="Pfam" id="PF02562">
    <property type="entry name" value="PhoH"/>
    <property type="match status" value="1"/>
</dbReference>